<dbReference type="EMBL" id="CP042425">
    <property type="protein sequence ID" value="QEL16519.1"/>
    <property type="molecule type" value="Genomic_DNA"/>
</dbReference>
<accession>A0A5C1AAV8</accession>
<keyword evidence="2" id="KW-1185">Reference proteome</keyword>
<evidence type="ECO:0008006" key="3">
    <source>
        <dbReference type="Google" id="ProtNLM"/>
    </source>
</evidence>
<name>A0A5C1AAV8_9BACT</name>
<proteinExistence type="predicted"/>
<gene>
    <name evidence="1" type="ORF">PX52LOC_03478</name>
</gene>
<protein>
    <recommendedName>
        <fullName evidence="3">Tetratricopeptide repeat protein</fullName>
    </recommendedName>
</protein>
<reference evidence="2" key="1">
    <citation type="submission" date="2019-08" db="EMBL/GenBank/DDBJ databases">
        <title>Limnoglobus roseus gen. nov., sp. nov., a novel freshwater planctomycete with a giant genome from the family Gemmataceae.</title>
        <authorList>
            <person name="Kulichevskaya I.S."/>
            <person name="Naumoff D.G."/>
            <person name="Miroshnikov K."/>
            <person name="Ivanova A."/>
            <person name="Philippov D.A."/>
            <person name="Hakobyan A."/>
            <person name="Rijpstra I.C."/>
            <person name="Sinninghe Damste J.S."/>
            <person name="Liesack W."/>
            <person name="Dedysh S.N."/>
        </authorList>
    </citation>
    <scope>NUCLEOTIDE SEQUENCE [LARGE SCALE GENOMIC DNA]</scope>
    <source>
        <strain evidence="2">PX52</strain>
    </source>
</reference>
<dbReference type="Proteomes" id="UP000324974">
    <property type="component" value="Chromosome"/>
</dbReference>
<evidence type="ECO:0000313" key="1">
    <source>
        <dbReference type="EMBL" id="QEL16519.1"/>
    </source>
</evidence>
<dbReference type="AlphaFoldDB" id="A0A5C1AAV8"/>
<organism evidence="1 2">
    <name type="scientific">Limnoglobus roseus</name>
    <dbReference type="NCBI Taxonomy" id="2598579"/>
    <lineage>
        <taxon>Bacteria</taxon>
        <taxon>Pseudomonadati</taxon>
        <taxon>Planctomycetota</taxon>
        <taxon>Planctomycetia</taxon>
        <taxon>Gemmatales</taxon>
        <taxon>Gemmataceae</taxon>
        <taxon>Limnoglobus</taxon>
    </lineage>
</organism>
<evidence type="ECO:0000313" key="2">
    <source>
        <dbReference type="Proteomes" id="UP000324974"/>
    </source>
</evidence>
<sequence length="373" mass="41797">MHFMTEAVQLNVEDLLQQARALPYGPGRVAVVEEAVRYADAHTDVDSGYEARMELLDAAVMGGRGDLLVAHYPWCLAQFDRDPDRFDEYQLLWRFKWVMGHVLEFPQISLGQIDGLFEEMADRFRRYGAGDRVLAGFQLSLAKHRGVVDDAARSFDEFLAHPRDSLSNCAACDANAVVGYHRWRGDHAAAVRSADRILANRLACRRVPENTHATLLHSLLELGDDAQAVALHQQGLRSSTASGDLSNLAKHLTFLARTDNLAPAVRLFEKFLPNAAAGYEPESRFAFLMAGRFLCDRLLANDWRRGLRVPPALTSTNRKTTSDVATLRAWLDAECRQLAAQFDERNATDQFSKRIAEQADLHAKVRPVPLTRD</sequence>
<dbReference type="KEGG" id="lrs:PX52LOC_03478"/>